<reference evidence="1" key="1">
    <citation type="submission" date="2019-09" db="EMBL/GenBank/DDBJ databases">
        <title>Characterisation of the sponge microbiome using genome-centric metagenomics.</title>
        <authorList>
            <person name="Engelberts J.P."/>
            <person name="Robbins S.J."/>
            <person name="De Goeij J.M."/>
            <person name="Aranda M."/>
            <person name="Bell S.C."/>
            <person name="Webster N.S."/>
        </authorList>
    </citation>
    <scope>NUCLEOTIDE SEQUENCE</scope>
    <source>
        <strain evidence="1">SB0662_bin_9</strain>
    </source>
</reference>
<comment type="caution">
    <text evidence="1">The sequence shown here is derived from an EMBL/GenBank/DDBJ whole genome shotgun (WGS) entry which is preliminary data.</text>
</comment>
<protein>
    <submittedName>
        <fullName evidence="1">Uncharacterized protein</fullName>
    </submittedName>
</protein>
<accession>A0A6B1DY49</accession>
<name>A0A6B1DY49_9CHLR</name>
<gene>
    <name evidence="1" type="ORF">F4Y08_15095</name>
</gene>
<proteinExistence type="predicted"/>
<evidence type="ECO:0000313" key="1">
    <source>
        <dbReference type="EMBL" id="MYD91633.1"/>
    </source>
</evidence>
<organism evidence="1">
    <name type="scientific">Caldilineaceae bacterium SB0662_bin_9</name>
    <dbReference type="NCBI Taxonomy" id="2605258"/>
    <lineage>
        <taxon>Bacteria</taxon>
        <taxon>Bacillati</taxon>
        <taxon>Chloroflexota</taxon>
        <taxon>Caldilineae</taxon>
        <taxon>Caldilineales</taxon>
        <taxon>Caldilineaceae</taxon>
    </lineage>
</organism>
<sequence length="115" mass="13474">MYDEYAEVKEKYAAVIKDLLTKRFGDEIVFDPIVIRADPDAGPDPEFPSLWAYICYDGDDTKLDSDFRFEFTEELWPHSRQLGFPSVPVQSFVPKANWPQFWPGLKAWIERRIPT</sequence>
<dbReference type="EMBL" id="VXPY01000104">
    <property type="protein sequence ID" value="MYD91633.1"/>
    <property type="molecule type" value="Genomic_DNA"/>
</dbReference>
<dbReference type="AlphaFoldDB" id="A0A6B1DY49"/>